<reference evidence="1" key="1">
    <citation type="journal article" date="2022" name="Int. J. Mol. Sci.">
        <title>Draft Genome of Tanacetum Coccineum: Genomic Comparison of Closely Related Tanacetum-Family Plants.</title>
        <authorList>
            <person name="Yamashiro T."/>
            <person name="Shiraishi A."/>
            <person name="Nakayama K."/>
            <person name="Satake H."/>
        </authorList>
    </citation>
    <scope>NUCLEOTIDE SEQUENCE</scope>
</reference>
<name>A0ABQ5GYR1_9ASTR</name>
<dbReference type="EMBL" id="BQNB010019025">
    <property type="protein sequence ID" value="GJT80791.1"/>
    <property type="molecule type" value="Genomic_DNA"/>
</dbReference>
<protein>
    <submittedName>
        <fullName evidence="1">Uncharacterized protein</fullName>
    </submittedName>
</protein>
<proteinExistence type="predicted"/>
<gene>
    <name evidence="1" type="ORF">Tco_1055133</name>
</gene>
<keyword evidence="2" id="KW-1185">Reference proteome</keyword>
<sequence>MILLLLKFDPTYRILRGNPAARSNFVTVNHHPTSKHESYMLGVRKELNSVTAKTVESSVDEPPSQRRVNPKIHDVIKKEVEKLLDAGLIYPSLIALG</sequence>
<accession>A0ABQ5GYR1</accession>
<reference evidence="1" key="2">
    <citation type="submission" date="2022-01" db="EMBL/GenBank/DDBJ databases">
        <authorList>
            <person name="Yamashiro T."/>
            <person name="Shiraishi A."/>
            <person name="Satake H."/>
            <person name="Nakayama K."/>
        </authorList>
    </citation>
    <scope>NUCLEOTIDE SEQUENCE</scope>
</reference>
<organism evidence="1 2">
    <name type="scientific">Tanacetum coccineum</name>
    <dbReference type="NCBI Taxonomy" id="301880"/>
    <lineage>
        <taxon>Eukaryota</taxon>
        <taxon>Viridiplantae</taxon>
        <taxon>Streptophyta</taxon>
        <taxon>Embryophyta</taxon>
        <taxon>Tracheophyta</taxon>
        <taxon>Spermatophyta</taxon>
        <taxon>Magnoliopsida</taxon>
        <taxon>eudicotyledons</taxon>
        <taxon>Gunneridae</taxon>
        <taxon>Pentapetalae</taxon>
        <taxon>asterids</taxon>
        <taxon>campanulids</taxon>
        <taxon>Asterales</taxon>
        <taxon>Asteraceae</taxon>
        <taxon>Asteroideae</taxon>
        <taxon>Anthemideae</taxon>
        <taxon>Anthemidinae</taxon>
        <taxon>Tanacetum</taxon>
    </lineage>
</organism>
<evidence type="ECO:0000313" key="1">
    <source>
        <dbReference type="EMBL" id="GJT80791.1"/>
    </source>
</evidence>
<dbReference type="Proteomes" id="UP001151760">
    <property type="component" value="Unassembled WGS sequence"/>
</dbReference>
<evidence type="ECO:0000313" key="2">
    <source>
        <dbReference type="Proteomes" id="UP001151760"/>
    </source>
</evidence>
<comment type="caution">
    <text evidence="1">The sequence shown here is derived from an EMBL/GenBank/DDBJ whole genome shotgun (WGS) entry which is preliminary data.</text>
</comment>